<evidence type="ECO:0000313" key="1">
    <source>
        <dbReference type="EMBL" id="MXR52397.1"/>
    </source>
</evidence>
<sequence>MIKSSEFKEAEELLEEVESWSEEEVEELPKFYREKAREYREWKPGEE</sequence>
<dbReference type="RefSeq" id="WP_159764508.1">
    <property type="nucleotide sequence ID" value="NZ_WUUT01000004.1"/>
</dbReference>
<accession>A0A6B0T650</accession>
<name>A0A6B0T650_9EURY</name>
<dbReference type="AlphaFoldDB" id="A0A6B0T650"/>
<keyword evidence="2" id="KW-1185">Reference proteome</keyword>
<organism evidence="1 2">
    <name type="scientific">Halovenus carboxidivorans</name>
    <dbReference type="NCBI Taxonomy" id="2692199"/>
    <lineage>
        <taxon>Archaea</taxon>
        <taxon>Methanobacteriati</taxon>
        <taxon>Methanobacteriota</taxon>
        <taxon>Stenosarchaea group</taxon>
        <taxon>Halobacteria</taxon>
        <taxon>Halobacteriales</taxon>
        <taxon>Haloarculaceae</taxon>
        <taxon>Halovenus</taxon>
    </lineage>
</organism>
<dbReference type="Proteomes" id="UP000466535">
    <property type="component" value="Unassembled WGS sequence"/>
</dbReference>
<reference evidence="1 2" key="1">
    <citation type="submission" date="2019-12" db="EMBL/GenBank/DDBJ databases">
        <title>Isolation and characterization of three novel carbon monoxide-oxidizing members of Halobacteria from salione crusts and soils.</title>
        <authorList>
            <person name="Myers M.R."/>
            <person name="King G.M."/>
        </authorList>
    </citation>
    <scope>NUCLEOTIDE SEQUENCE [LARGE SCALE GENOMIC DNA]</scope>
    <source>
        <strain evidence="1 2">WSH3</strain>
    </source>
</reference>
<dbReference type="EMBL" id="WUUT01000004">
    <property type="protein sequence ID" value="MXR52397.1"/>
    <property type="molecule type" value="Genomic_DNA"/>
</dbReference>
<comment type="caution">
    <text evidence="1">The sequence shown here is derived from an EMBL/GenBank/DDBJ whole genome shotgun (WGS) entry which is preliminary data.</text>
</comment>
<gene>
    <name evidence="1" type="ORF">GRX03_12380</name>
</gene>
<proteinExistence type="predicted"/>
<protein>
    <submittedName>
        <fullName evidence="1">Uncharacterized protein</fullName>
    </submittedName>
</protein>
<evidence type="ECO:0000313" key="2">
    <source>
        <dbReference type="Proteomes" id="UP000466535"/>
    </source>
</evidence>